<dbReference type="HAMAP" id="MF_00446">
    <property type="entry name" value="PanD"/>
    <property type="match status" value="1"/>
</dbReference>
<feature type="active site" description="Proton donor" evidence="9 10">
    <location>
        <position position="58"/>
    </location>
</feature>
<keyword evidence="2 9" id="KW-0566">Pantothenate biosynthesis</keyword>
<dbReference type="Pfam" id="PF02261">
    <property type="entry name" value="Asp_decarbox"/>
    <property type="match status" value="1"/>
</dbReference>
<dbReference type="Gene3D" id="2.40.40.20">
    <property type="match status" value="1"/>
</dbReference>
<feature type="binding site" evidence="9 11">
    <location>
        <position position="57"/>
    </location>
    <ligand>
        <name>substrate</name>
    </ligand>
</feature>
<comment type="PTM">
    <text evidence="9 12">Is synthesized initially as an inactive proenzyme, which is activated by self-cleavage at a specific serine bond to produce a beta-subunit with a hydroxyl group at its C-terminus and an alpha-subunit with a pyruvoyl group at its N-terminus.</text>
</comment>
<dbReference type="PIRSF" id="PIRSF006246">
    <property type="entry name" value="Asp_decarbox"/>
    <property type="match status" value="1"/>
</dbReference>
<evidence type="ECO:0000313" key="14">
    <source>
        <dbReference type="EMBL" id="TCK60734.1"/>
    </source>
</evidence>
<dbReference type="PANTHER" id="PTHR21012:SF0">
    <property type="entry name" value="ASPARTATE 1-DECARBOXYLASE"/>
    <property type="match status" value="1"/>
</dbReference>
<sequence length="122" mass="13747">MLREMFKSKIHRATVTDADLHYEGSIGIDLDLMEAAGIREYEKVDIWNITNGERFQTYAIEGRRGSGEICLNGAAARKVHVGDMVIIATFAMFDEKELENFKPTVVQVDANNRIIQKTDALV</sequence>
<proteinExistence type="inferred from homology"/>
<keyword evidence="4 9" id="KW-0068">Autocatalytic cleavage</keyword>
<dbReference type="InterPro" id="IPR003190">
    <property type="entry name" value="Asp_decarbox"/>
</dbReference>
<evidence type="ECO:0000256" key="4">
    <source>
        <dbReference type="ARBA" id="ARBA00022813"/>
    </source>
</evidence>
<evidence type="ECO:0000256" key="7">
    <source>
        <dbReference type="ARBA" id="ARBA00023270"/>
    </source>
</evidence>
<keyword evidence="3 9" id="KW-0210">Decarboxylase</keyword>
<feature type="chain" id="PRO_5021525719" description="Aspartate 1-decarboxylase alpha chain" evidence="9 13">
    <location>
        <begin position="25"/>
        <end position="122"/>
    </location>
</feature>
<evidence type="ECO:0000256" key="8">
    <source>
        <dbReference type="ARBA" id="ARBA00023317"/>
    </source>
</evidence>
<accession>A0A4R1K8T1</accession>
<evidence type="ECO:0000256" key="1">
    <source>
        <dbReference type="ARBA" id="ARBA00022490"/>
    </source>
</evidence>
<comment type="similarity">
    <text evidence="9">Belongs to the PanD family.</text>
</comment>
<dbReference type="GO" id="GO:0006523">
    <property type="term" value="P:alanine biosynthetic process"/>
    <property type="evidence" value="ECO:0007669"/>
    <property type="project" value="InterPro"/>
</dbReference>
<dbReference type="UniPathway" id="UPA00028">
    <property type="reaction ID" value="UER00002"/>
</dbReference>
<dbReference type="InterPro" id="IPR009010">
    <property type="entry name" value="Asp_de-COase-like_dom_sf"/>
</dbReference>
<comment type="function">
    <text evidence="9">Catalyzes the pyruvoyl-dependent decarboxylation of aspartate to produce beta-alanine.</text>
</comment>
<keyword evidence="5 9" id="KW-0865">Zymogen</keyword>
<keyword evidence="15" id="KW-1185">Reference proteome</keyword>
<evidence type="ECO:0000256" key="3">
    <source>
        <dbReference type="ARBA" id="ARBA00022793"/>
    </source>
</evidence>
<evidence type="ECO:0000256" key="11">
    <source>
        <dbReference type="PIRSR" id="PIRSR006246-2"/>
    </source>
</evidence>
<dbReference type="NCBIfam" id="TIGR00223">
    <property type="entry name" value="panD"/>
    <property type="match status" value="1"/>
</dbReference>
<organism evidence="14 15">
    <name type="scientific">Seleniivibrio woodruffii</name>
    <dbReference type="NCBI Taxonomy" id="1078050"/>
    <lineage>
        <taxon>Bacteria</taxon>
        <taxon>Pseudomonadati</taxon>
        <taxon>Deferribacterota</taxon>
        <taxon>Deferribacteres</taxon>
        <taxon>Deferribacterales</taxon>
        <taxon>Geovibrionaceae</taxon>
        <taxon>Seleniivibrio</taxon>
    </lineage>
</organism>
<evidence type="ECO:0000256" key="5">
    <source>
        <dbReference type="ARBA" id="ARBA00023145"/>
    </source>
</evidence>
<evidence type="ECO:0000256" key="13">
    <source>
        <dbReference type="PIRSR" id="PIRSR006246-5"/>
    </source>
</evidence>
<gene>
    <name evidence="9" type="primary">panD</name>
    <name evidence="14" type="ORF">C8D98_1613</name>
</gene>
<dbReference type="OrthoDB" id="9803983at2"/>
<reference evidence="14 15" key="1">
    <citation type="submission" date="2019-03" db="EMBL/GenBank/DDBJ databases">
        <title>Genomic Encyclopedia of Type Strains, Phase IV (KMG-IV): sequencing the most valuable type-strain genomes for metagenomic binning, comparative biology and taxonomic classification.</title>
        <authorList>
            <person name="Goeker M."/>
        </authorList>
    </citation>
    <scope>NUCLEOTIDE SEQUENCE [LARGE SCALE GENOMIC DNA]</scope>
    <source>
        <strain evidence="14 15">DSM 24984</strain>
    </source>
</reference>
<feature type="binding site" evidence="9 11">
    <location>
        <begin position="73"/>
        <end position="75"/>
    </location>
    <ligand>
        <name>substrate</name>
    </ligand>
</feature>
<evidence type="ECO:0000256" key="2">
    <source>
        <dbReference type="ARBA" id="ARBA00022655"/>
    </source>
</evidence>
<comment type="catalytic activity">
    <reaction evidence="9">
        <text>L-aspartate + H(+) = beta-alanine + CO2</text>
        <dbReference type="Rhea" id="RHEA:19497"/>
        <dbReference type="ChEBI" id="CHEBI:15378"/>
        <dbReference type="ChEBI" id="CHEBI:16526"/>
        <dbReference type="ChEBI" id="CHEBI:29991"/>
        <dbReference type="ChEBI" id="CHEBI:57966"/>
        <dbReference type="EC" id="4.1.1.11"/>
    </reaction>
</comment>
<dbReference type="SUPFAM" id="SSF50692">
    <property type="entry name" value="ADC-like"/>
    <property type="match status" value="1"/>
</dbReference>
<dbReference type="GO" id="GO:0004068">
    <property type="term" value="F:aspartate 1-decarboxylase activity"/>
    <property type="evidence" value="ECO:0007669"/>
    <property type="project" value="UniProtKB-UniRule"/>
</dbReference>
<comment type="pathway">
    <text evidence="9">Cofactor biosynthesis; (R)-pantothenate biosynthesis; beta-alanine from L-aspartate: step 1/1.</text>
</comment>
<evidence type="ECO:0000313" key="15">
    <source>
        <dbReference type="Proteomes" id="UP000294614"/>
    </source>
</evidence>
<dbReference type="RefSeq" id="WP_132873604.1">
    <property type="nucleotide sequence ID" value="NZ_JAJUHT010000001.1"/>
</dbReference>
<evidence type="ECO:0000256" key="12">
    <source>
        <dbReference type="PIRSR" id="PIRSR006246-3"/>
    </source>
</evidence>
<evidence type="ECO:0000256" key="6">
    <source>
        <dbReference type="ARBA" id="ARBA00023239"/>
    </source>
</evidence>
<evidence type="ECO:0000256" key="10">
    <source>
        <dbReference type="PIRSR" id="PIRSR006246-1"/>
    </source>
</evidence>
<dbReference type="EMBL" id="SMGG01000004">
    <property type="protein sequence ID" value="TCK60734.1"/>
    <property type="molecule type" value="Genomic_DNA"/>
</dbReference>
<keyword evidence="1 9" id="KW-0963">Cytoplasm</keyword>
<dbReference type="CDD" id="cd06919">
    <property type="entry name" value="Asp_decarbox"/>
    <property type="match status" value="1"/>
</dbReference>
<dbReference type="GO" id="GO:0005829">
    <property type="term" value="C:cytosol"/>
    <property type="evidence" value="ECO:0007669"/>
    <property type="project" value="TreeGrafter"/>
</dbReference>
<dbReference type="AlphaFoldDB" id="A0A4R1K8T1"/>
<dbReference type="GO" id="GO:0015940">
    <property type="term" value="P:pantothenate biosynthetic process"/>
    <property type="evidence" value="ECO:0007669"/>
    <property type="project" value="UniProtKB-UniRule"/>
</dbReference>
<name>A0A4R1K8T1_9BACT</name>
<keyword evidence="6 9" id="KW-0456">Lyase</keyword>
<feature type="chain" id="PRO_5021525718" description="Aspartate 1-decarboxylase beta chain" evidence="9 13">
    <location>
        <begin position="1"/>
        <end position="24"/>
    </location>
</feature>
<keyword evidence="7 9" id="KW-0704">Schiff base</keyword>
<comment type="caution">
    <text evidence="14">The sequence shown here is derived from an EMBL/GenBank/DDBJ whole genome shotgun (WGS) entry which is preliminary data.</text>
</comment>
<keyword evidence="8 9" id="KW-0670">Pyruvate</keyword>
<feature type="active site" description="Schiff-base intermediate with substrate; via pyruvic acid" evidence="9 10">
    <location>
        <position position="25"/>
    </location>
</feature>
<comment type="cofactor">
    <cofactor evidence="9 10">
        <name>pyruvate</name>
        <dbReference type="ChEBI" id="CHEBI:15361"/>
    </cofactor>
    <text evidence="9 10">Binds 1 pyruvoyl group covalently per subunit.</text>
</comment>
<protein>
    <recommendedName>
        <fullName evidence="9">Aspartate 1-decarboxylase</fullName>
        <ecNumber evidence="9">4.1.1.11</ecNumber>
    </recommendedName>
    <alternativeName>
        <fullName evidence="9">Aspartate alpha-decarboxylase</fullName>
    </alternativeName>
    <component>
        <recommendedName>
            <fullName evidence="9">Aspartate 1-decarboxylase beta chain</fullName>
        </recommendedName>
    </component>
    <component>
        <recommendedName>
            <fullName evidence="9">Aspartate 1-decarboxylase alpha chain</fullName>
        </recommendedName>
    </component>
</protein>
<dbReference type="PANTHER" id="PTHR21012">
    <property type="entry name" value="ASPARTATE 1-DECARBOXYLASE"/>
    <property type="match status" value="1"/>
</dbReference>
<feature type="modified residue" description="Pyruvic acid (Ser)" evidence="9 12">
    <location>
        <position position="25"/>
    </location>
</feature>
<comment type="subcellular location">
    <subcellularLocation>
        <location evidence="9">Cytoplasm</location>
    </subcellularLocation>
</comment>
<dbReference type="EC" id="4.1.1.11" evidence="9"/>
<dbReference type="Proteomes" id="UP000294614">
    <property type="component" value="Unassembled WGS sequence"/>
</dbReference>
<comment type="subunit">
    <text evidence="9">Heterooctamer of four alpha and four beta subunits.</text>
</comment>
<evidence type="ECO:0000256" key="9">
    <source>
        <dbReference type="HAMAP-Rule" id="MF_00446"/>
    </source>
</evidence>